<dbReference type="Pfam" id="PF07715">
    <property type="entry name" value="Plug"/>
    <property type="match status" value="1"/>
</dbReference>
<dbReference type="Pfam" id="PF00593">
    <property type="entry name" value="TonB_dep_Rec_b-barrel"/>
    <property type="match status" value="1"/>
</dbReference>
<dbReference type="AlphaFoldDB" id="A0A7Z0LT24"/>
<dbReference type="PROSITE" id="PS52016">
    <property type="entry name" value="TONB_DEPENDENT_REC_3"/>
    <property type="match status" value="1"/>
</dbReference>
<keyword evidence="9 10" id="KW-0998">Cell outer membrane</keyword>
<evidence type="ECO:0000256" key="2">
    <source>
        <dbReference type="ARBA" id="ARBA00022448"/>
    </source>
</evidence>
<dbReference type="InterPro" id="IPR010917">
    <property type="entry name" value="TonB_rcpt_CS"/>
</dbReference>
<reference evidence="16 17" key="1">
    <citation type="journal article" date="2003" name="Extremophiles">
        <title>Halomonas glaciei sp. nov. isolated from fast ice of Adelie Land, Antarctica.</title>
        <authorList>
            <person name="Reddy G.S."/>
            <person name="Raghavan P.U."/>
            <person name="Sarita N.B."/>
            <person name="Prakash J.S."/>
            <person name="Nagesh N."/>
            <person name="Delille D."/>
            <person name="Shivaji S."/>
        </authorList>
    </citation>
    <scope>NUCLEOTIDE SEQUENCE [LARGE SCALE GENOMIC DNA]</scope>
    <source>
        <strain evidence="16 17">DD39</strain>
    </source>
</reference>
<dbReference type="NCBIfam" id="NF010010">
    <property type="entry name" value="PRK13483.1"/>
    <property type="match status" value="1"/>
</dbReference>
<dbReference type="PANTHER" id="PTHR30069">
    <property type="entry name" value="TONB-DEPENDENT OUTER MEMBRANE RECEPTOR"/>
    <property type="match status" value="1"/>
</dbReference>
<evidence type="ECO:0000256" key="1">
    <source>
        <dbReference type="ARBA" id="ARBA00004571"/>
    </source>
</evidence>
<dbReference type="InterPro" id="IPR000531">
    <property type="entry name" value="Beta-barrel_TonB"/>
</dbReference>
<evidence type="ECO:0000256" key="4">
    <source>
        <dbReference type="ARBA" id="ARBA00022692"/>
    </source>
</evidence>
<evidence type="ECO:0000256" key="5">
    <source>
        <dbReference type="ARBA" id="ARBA00022729"/>
    </source>
</evidence>
<evidence type="ECO:0000256" key="9">
    <source>
        <dbReference type="ARBA" id="ARBA00023237"/>
    </source>
</evidence>
<keyword evidence="6" id="KW-0406">Ion transport</keyword>
<evidence type="ECO:0000313" key="17">
    <source>
        <dbReference type="Proteomes" id="UP000526892"/>
    </source>
</evidence>
<evidence type="ECO:0000259" key="15">
    <source>
        <dbReference type="Pfam" id="PF07715"/>
    </source>
</evidence>
<feature type="domain" description="TonB-dependent receptor plug" evidence="15">
    <location>
        <begin position="45"/>
        <end position="156"/>
    </location>
</feature>
<dbReference type="CDD" id="cd01347">
    <property type="entry name" value="ligand_gated_channel"/>
    <property type="match status" value="1"/>
</dbReference>
<dbReference type="InterPro" id="IPR039426">
    <property type="entry name" value="TonB-dep_rcpt-like"/>
</dbReference>
<evidence type="ECO:0000256" key="8">
    <source>
        <dbReference type="ARBA" id="ARBA00023136"/>
    </source>
</evidence>
<organism evidence="16 17">
    <name type="scientific">Vreelandella glaciei</name>
    <dbReference type="NCBI Taxonomy" id="186761"/>
    <lineage>
        <taxon>Bacteria</taxon>
        <taxon>Pseudomonadati</taxon>
        <taxon>Pseudomonadota</taxon>
        <taxon>Gammaproteobacteria</taxon>
        <taxon>Oceanospirillales</taxon>
        <taxon>Halomonadaceae</taxon>
        <taxon>Vreelandella</taxon>
    </lineage>
</organism>
<evidence type="ECO:0000256" key="11">
    <source>
        <dbReference type="PROSITE-ProRule" id="PRU10144"/>
    </source>
</evidence>
<dbReference type="SUPFAM" id="SSF56935">
    <property type="entry name" value="Porins"/>
    <property type="match status" value="1"/>
</dbReference>
<feature type="signal peptide" evidence="13">
    <location>
        <begin position="1"/>
        <end position="24"/>
    </location>
</feature>
<dbReference type="GO" id="GO:0015344">
    <property type="term" value="F:siderophore uptake transmembrane transporter activity"/>
    <property type="evidence" value="ECO:0007669"/>
    <property type="project" value="TreeGrafter"/>
</dbReference>
<protein>
    <submittedName>
        <fullName evidence="16">Ligand-gated channel protein</fullName>
    </submittedName>
</protein>
<feature type="domain" description="TonB-dependent receptor-like beta-barrel" evidence="14">
    <location>
        <begin position="189"/>
        <end position="625"/>
    </location>
</feature>
<dbReference type="Proteomes" id="UP000526892">
    <property type="component" value="Unassembled WGS sequence"/>
</dbReference>
<dbReference type="PANTHER" id="PTHR30069:SF53">
    <property type="entry name" value="COLICIN I RECEPTOR-RELATED"/>
    <property type="match status" value="1"/>
</dbReference>
<evidence type="ECO:0000256" key="3">
    <source>
        <dbReference type="ARBA" id="ARBA00022452"/>
    </source>
</evidence>
<gene>
    <name evidence="16" type="ORF">HZS80_10225</name>
</gene>
<sequence>MSPCLRRTLLASAVSSLASGALLAQEAPRLDDMVVTASGFEQQITNAPASISVISREQLERGYYQNVTDALRDVPGVIVTGGGSGDNGHDISIRGMPSQYTLILVDGRPQNSRESRPNGSAGFEQDWLPPLQAIERIEVVRGPMSTLYGSDAIGGVINVITRKVAQAWHGNVQLDTVLQEDSDAGDSRQANFYLSGPLVGDRLGLQLYGRTSQRDEDNILNGYEDKSLQSLTARFSLAASDNHDFTAEAGITEQQRQSLMGKSAPSEGCRGGCTDSYNDYTHRHVALTHSGRFDLGTSESFVQRETSENPSREIEITNTTAKTSLVMPLGAHMLTLGASYEEESLDDYQTNQISDRTHVEQQQWALFAEDEWLLTDTWALTGGMRLDDAENYGSHISPRLYSVWNMTPDWTLKGGISTGFRSPNLREVTADWGQTSRGGDVYGNPDLEPETSLNKELALLYANDAGLSGGLTLFHNDFKDKITRIACPEGLCADEANDFGSDPTYRINIDEAVTQGVEASLAAPLGEAVELTASYTFTDSEQKSGEYAGEPLTQLPRHQVSATLDWQVSSKLRQWTKVTYRGEESQPNTGPSQSAIVAPSYTFVDAGVGYQLNETTQLNAGIYNLFDEAIDYDEYGYVEDGRRVWLGLNVAF</sequence>
<dbReference type="Gene3D" id="2.40.170.20">
    <property type="entry name" value="TonB-dependent receptor, beta-barrel domain"/>
    <property type="match status" value="1"/>
</dbReference>
<dbReference type="GO" id="GO:0044718">
    <property type="term" value="P:siderophore transmembrane transport"/>
    <property type="evidence" value="ECO:0007669"/>
    <property type="project" value="TreeGrafter"/>
</dbReference>
<dbReference type="RefSeq" id="WP_035558826.1">
    <property type="nucleotide sequence ID" value="NZ_JACCDE010000013.1"/>
</dbReference>
<accession>A0A7Z0LT24</accession>
<keyword evidence="3 10" id="KW-1134">Transmembrane beta strand</keyword>
<dbReference type="InterPro" id="IPR012910">
    <property type="entry name" value="Plug_dom"/>
</dbReference>
<keyword evidence="7 12" id="KW-0798">TonB box</keyword>
<keyword evidence="17" id="KW-1185">Reference proteome</keyword>
<proteinExistence type="inferred from homology"/>
<comment type="caution">
    <text evidence="16">The sequence shown here is derived from an EMBL/GenBank/DDBJ whole genome shotgun (WGS) entry which is preliminary data.</text>
</comment>
<evidence type="ECO:0000259" key="14">
    <source>
        <dbReference type="Pfam" id="PF00593"/>
    </source>
</evidence>
<comment type="similarity">
    <text evidence="10 12">Belongs to the TonB-dependent receptor family.</text>
</comment>
<evidence type="ECO:0000256" key="13">
    <source>
        <dbReference type="SAM" id="SignalP"/>
    </source>
</evidence>
<dbReference type="InterPro" id="IPR036942">
    <property type="entry name" value="Beta-barrel_TonB_sf"/>
</dbReference>
<feature type="chain" id="PRO_5030565767" evidence="13">
    <location>
        <begin position="25"/>
        <end position="652"/>
    </location>
</feature>
<keyword evidence="8 10" id="KW-0472">Membrane</keyword>
<keyword evidence="5 13" id="KW-0732">Signal</keyword>
<keyword evidence="2 10" id="KW-0813">Transport</keyword>
<dbReference type="GO" id="GO:0009279">
    <property type="term" value="C:cell outer membrane"/>
    <property type="evidence" value="ECO:0007669"/>
    <property type="project" value="UniProtKB-SubCell"/>
</dbReference>
<dbReference type="PROSITE" id="PS01156">
    <property type="entry name" value="TONB_DEPENDENT_REC_2"/>
    <property type="match status" value="1"/>
</dbReference>
<feature type="short sequence motif" description="TonB C-terminal box" evidence="11">
    <location>
        <begin position="635"/>
        <end position="652"/>
    </location>
</feature>
<dbReference type="InterPro" id="IPR037066">
    <property type="entry name" value="Plug_dom_sf"/>
</dbReference>
<evidence type="ECO:0000256" key="12">
    <source>
        <dbReference type="RuleBase" id="RU003357"/>
    </source>
</evidence>
<name>A0A7Z0LT24_9GAMM</name>
<dbReference type="Gene3D" id="2.170.130.10">
    <property type="entry name" value="TonB-dependent receptor, plug domain"/>
    <property type="match status" value="1"/>
</dbReference>
<keyword evidence="4 10" id="KW-0812">Transmembrane</keyword>
<evidence type="ECO:0000256" key="10">
    <source>
        <dbReference type="PROSITE-ProRule" id="PRU01360"/>
    </source>
</evidence>
<dbReference type="EMBL" id="JACCDE010000013">
    <property type="protein sequence ID" value="NYS78084.1"/>
    <property type="molecule type" value="Genomic_DNA"/>
</dbReference>
<evidence type="ECO:0000256" key="6">
    <source>
        <dbReference type="ARBA" id="ARBA00023065"/>
    </source>
</evidence>
<evidence type="ECO:0000256" key="7">
    <source>
        <dbReference type="ARBA" id="ARBA00023077"/>
    </source>
</evidence>
<comment type="subcellular location">
    <subcellularLocation>
        <location evidence="1 10">Cell outer membrane</location>
        <topology evidence="1 10">Multi-pass membrane protein</topology>
    </subcellularLocation>
</comment>
<evidence type="ECO:0000313" key="16">
    <source>
        <dbReference type="EMBL" id="NYS78084.1"/>
    </source>
</evidence>